<organism evidence="1 2">
    <name type="scientific">Plectus sambesii</name>
    <dbReference type="NCBI Taxonomy" id="2011161"/>
    <lineage>
        <taxon>Eukaryota</taxon>
        <taxon>Metazoa</taxon>
        <taxon>Ecdysozoa</taxon>
        <taxon>Nematoda</taxon>
        <taxon>Chromadorea</taxon>
        <taxon>Plectida</taxon>
        <taxon>Plectina</taxon>
        <taxon>Plectoidea</taxon>
        <taxon>Plectidae</taxon>
        <taxon>Plectus</taxon>
    </lineage>
</organism>
<dbReference type="Proteomes" id="UP000887566">
    <property type="component" value="Unplaced"/>
</dbReference>
<dbReference type="SUPFAM" id="SSF54001">
    <property type="entry name" value="Cysteine proteinases"/>
    <property type="match status" value="1"/>
</dbReference>
<accession>A0A914VU90</accession>
<dbReference type="AlphaFoldDB" id="A0A914VU90"/>
<evidence type="ECO:0000313" key="2">
    <source>
        <dbReference type="WBParaSite" id="PSAMB.scaffold2412size23365.g17730.t1"/>
    </source>
</evidence>
<dbReference type="Gene3D" id="3.90.70.80">
    <property type="match status" value="1"/>
</dbReference>
<protein>
    <submittedName>
        <fullName evidence="2">Uncharacterized protein</fullName>
    </submittedName>
</protein>
<proteinExistence type="predicted"/>
<evidence type="ECO:0000313" key="1">
    <source>
        <dbReference type="Proteomes" id="UP000887566"/>
    </source>
</evidence>
<dbReference type="InterPro" id="IPR038765">
    <property type="entry name" value="Papain-like_cys_pep_sf"/>
</dbReference>
<dbReference type="WBParaSite" id="PSAMB.scaffold2412size23365.g17730.t1">
    <property type="protein sequence ID" value="PSAMB.scaffold2412size23365.g17730.t1"/>
    <property type="gene ID" value="PSAMB.scaffold2412size23365.g17730"/>
</dbReference>
<reference evidence="2" key="1">
    <citation type="submission" date="2022-11" db="UniProtKB">
        <authorList>
            <consortium name="WormBaseParasite"/>
        </authorList>
    </citation>
    <scope>IDENTIFICATION</scope>
</reference>
<keyword evidence="1" id="KW-1185">Reference proteome</keyword>
<name>A0A914VU90_9BILA</name>
<sequence length="89" mass="9732">MEQAGVWATGIELKAAARLLGVHIWTYSPTRIGLPNGKTVPASRLISIPPMSYQDATNTAVDIDNLPAIYLDNRNSHYNLVVEIVDANQ</sequence>